<evidence type="ECO:0000256" key="1">
    <source>
        <dbReference type="SAM" id="MobiDB-lite"/>
    </source>
</evidence>
<dbReference type="InterPro" id="IPR056617">
    <property type="entry name" value="MAP1B/S_N"/>
</dbReference>
<dbReference type="InterPro" id="IPR026074">
    <property type="entry name" value="MAP1"/>
</dbReference>
<organism evidence="4 5">
    <name type="scientific">Eleginops maclovinus</name>
    <name type="common">Patagonian blennie</name>
    <name type="synonym">Eleginus maclovinus</name>
    <dbReference type="NCBI Taxonomy" id="56733"/>
    <lineage>
        <taxon>Eukaryota</taxon>
        <taxon>Metazoa</taxon>
        <taxon>Chordata</taxon>
        <taxon>Craniata</taxon>
        <taxon>Vertebrata</taxon>
        <taxon>Euteleostomi</taxon>
        <taxon>Actinopterygii</taxon>
        <taxon>Neopterygii</taxon>
        <taxon>Teleostei</taxon>
        <taxon>Neoteleostei</taxon>
        <taxon>Acanthomorphata</taxon>
        <taxon>Eupercaria</taxon>
        <taxon>Perciformes</taxon>
        <taxon>Notothenioidei</taxon>
        <taxon>Eleginopidae</taxon>
        <taxon>Eleginops</taxon>
    </lineage>
</organism>
<evidence type="ECO:0000313" key="5">
    <source>
        <dbReference type="Proteomes" id="UP001346869"/>
    </source>
</evidence>
<feature type="compositionally biased region" description="Basic and acidic residues" evidence="1">
    <location>
        <begin position="585"/>
        <end position="618"/>
    </location>
</feature>
<feature type="compositionally biased region" description="Basic and acidic residues" evidence="1">
    <location>
        <begin position="777"/>
        <end position="790"/>
    </location>
</feature>
<evidence type="ECO:0008006" key="6">
    <source>
        <dbReference type="Google" id="ProtNLM"/>
    </source>
</evidence>
<dbReference type="GO" id="GO:0005874">
    <property type="term" value="C:microtubule"/>
    <property type="evidence" value="ECO:0007669"/>
    <property type="project" value="InterPro"/>
</dbReference>
<feature type="region of interest" description="Disordered" evidence="1">
    <location>
        <begin position="1046"/>
        <end position="1226"/>
    </location>
</feature>
<dbReference type="GO" id="GO:0030425">
    <property type="term" value="C:dendrite"/>
    <property type="evidence" value="ECO:0007669"/>
    <property type="project" value="TreeGrafter"/>
</dbReference>
<feature type="compositionally biased region" description="Polar residues" evidence="1">
    <location>
        <begin position="961"/>
        <end position="984"/>
    </location>
</feature>
<dbReference type="PANTHER" id="PTHR13843:SF11">
    <property type="entry name" value="MICROTUBULE-ASSOCIATED PROTEIN 1S"/>
    <property type="match status" value="1"/>
</dbReference>
<protein>
    <recommendedName>
        <fullName evidence="6">Microtubule-associated protein 1S</fullName>
    </recommendedName>
</protein>
<proteinExistence type="predicted"/>
<dbReference type="GO" id="GO:0045202">
    <property type="term" value="C:synapse"/>
    <property type="evidence" value="ECO:0007669"/>
    <property type="project" value="TreeGrafter"/>
</dbReference>
<dbReference type="GO" id="GO:0043025">
    <property type="term" value="C:neuronal cell body"/>
    <property type="evidence" value="ECO:0007669"/>
    <property type="project" value="TreeGrafter"/>
</dbReference>
<feature type="compositionally biased region" description="Basic and acidic residues" evidence="1">
    <location>
        <begin position="652"/>
        <end position="672"/>
    </location>
</feature>
<sequence>MASSRVPEREVQEEPRCFATANPGLCLQKYSLLIIIGRTAHPRHAGHTGRDIERGIRSWDIDLKSCDLNLYLQEFLSQHTASFKGAGQKCLRHSTRVLDTQVFIGPSQEQVHSEVLALLSRESAHKLLILAGQSEEESGDLLLHRGLFSPQQLKQILTAQFIDNESSASSDKLSLTLSCPNISQWKKSLLGNQPLLGPFRLLINPPEVLPTMEALAEFTSLISGTLSPPSPFDLLPPPTTVGFLKLSRPCCYVFPAGRGDCAFFAVNGFTLLLDGGSDPQACFWKLVRHLDRVDAVLLTHIGTENLPGVNVFLERKVAEFELSSEIKDDSSKRLISPELGVVFFNAPSRLQIEEQPCVDNVLKSTHQAALTFQLLKKLDIKPQPLFRPQGVPIEPLTLFQKMGVGQLDLYILNPGKNSQDYQTFMQNWPDEESSASKSPVLPLTALASVSALLVWHPACPQEKVVRVLFPGVTPQAQLLQGLEKLKGLSFLQKPKVTTGDMERLGEGRKTKSTESQDSGRSQIKESTSKHGKERGVKEEAKEVLVREKGKVLNGFAIRDADKTRIKETGVKQKAATSEKNTSKKGGKDGKKEEKPLRKEEKSGKIEDNGFMRNDKVKTEALASKPRNENKTKLKKEAKNDSKTGVKKTKKPPGKEAKDGEKKVNAELSKSDTENMLDISDPGGLDTEQKIQKVERESEGNPCGSKMSTPEDMTADFLRLRGETERGEAQVGTSGNREQKNSQLGNEKSLNVKSKEKGNEGEDTLGQEAAGTMGGNGAEDKADVEQPEHAAKPAKVVGFPSPLNKVPKEDQTDELDLTPTEYTLLDGALRNSPPSRSSPDNQAALSPDEQNAESASPGSRANSAGHTPYCLSPDDVWCNRATLSRLQAQMENLESADVNQTNGSSKQSEPKSNPDSNTNPRERQISFLSLGTFKEGSSDASPSVATTTTTTTTHSMPAEVGSPQSTEVDESLSMSYEQGSTTVSQREGDDSVHISNSIGMSLPMKKAPRSLGQGSEAERPAAPHTLDFEASAHDVDLCLVSPCEFKHVKQPDSSSGASEPSRGAFTLHNLGNSNLKDTSPSESNAPVCTEDCPSTTADGGLDSDDDESCSEPSNSPHDLRYNQALPPDPLPAPCRDSPPRAPHPDASMPVPQSDADTYGKKAKATSMRGKKAAAVFEAPQKSSSGKSRIGNQGGVPKGNVSSTRTPSSSSRSAPTKSSPSSGSKSTSVGEVSVYVDLAYIPSGASSPTISVDFFRCVRSACYIISGDSPEKEELMRQTLDALLDAKISWPETMQVSVIPTFESMPMQEWYQQTLEKQKELGITVLGSNSTVAMQDETFPACKIEF</sequence>
<feature type="region of interest" description="Disordered" evidence="1">
    <location>
        <begin position="567"/>
        <end position="873"/>
    </location>
</feature>
<comment type="caution">
    <text evidence="4">The sequence shown here is derived from an EMBL/GenBank/DDBJ whole genome shotgun (WGS) entry which is preliminary data.</text>
</comment>
<dbReference type="EMBL" id="JAUZQC010000016">
    <property type="protein sequence ID" value="KAK5857663.1"/>
    <property type="molecule type" value="Genomic_DNA"/>
</dbReference>
<reference evidence="4 5" key="1">
    <citation type="journal article" date="2023" name="Genes (Basel)">
        <title>Chromosome-Level Genome Assembly and Circadian Gene Repertoire of the Patagonia Blennie Eleginops maclovinus-The Closest Ancestral Proxy of Antarctic Cryonotothenioids.</title>
        <authorList>
            <person name="Cheng C.C."/>
            <person name="Rivera-Colon A.G."/>
            <person name="Minhas B.F."/>
            <person name="Wilson L."/>
            <person name="Rayamajhi N."/>
            <person name="Vargas-Chacoff L."/>
            <person name="Catchen J.M."/>
        </authorList>
    </citation>
    <scope>NUCLEOTIDE SEQUENCE [LARGE SCALE GENOMIC DNA]</scope>
    <source>
        <strain evidence="4">JMC-PN-2008</strain>
    </source>
</reference>
<accession>A0AAN8AJP1</accession>
<keyword evidence="5" id="KW-1185">Reference proteome</keyword>
<evidence type="ECO:0000313" key="4">
    <source>
        <dbReference type="EMBL" id="KAK5857663.1"/>
    </source>
</evidence>
<dbReference type="GO" id="GO:0016358">
    <property type="term" value="P:dendrite development"/>
    <property type="evidence" value="ECO:0007669"/>
    <property type="project" value="TreeGrafter"/>
</dbReference>
<feature type="compositionally biased region" description="Basic and acidic residues" evidence="1">
    <location>
        <begin position="625"/>
        <end position="643"/>
    </location>
</feature>
<feature type="compositionally biased region" description="Basic and acidic residues" evidence="1">
    <location>
        <begin position="686"/>
        <end position="698"/>
    </location>
</feature>
<evidence type="ECO:0000259" key="2">
    <source>
        <dbReference type="Pfam" id="PF23415"/>
    </source>
</evidence>
<feature type="region of interest" description="Disordered" evidence="1">
    <location>
        <begin position="888"/>
        <end position="1027"/>
    </location>
</feature>
<dbReference type="GO" id="GO:0005829">
    <property type="term" value="C:cytosol"/>
    <property type="evidence" value="ECO:0007669"/>
    <property type="project" value="TreeGrafter"/>
</dbReference>
<feature type="compositionally biased region" description="Low complexity" evidence="1">
    <location>
        <begin position="1199"/>
        <end position="1226"/>
    </location>
</feature>
<feature type="compositionally biased region" description="Basic residues" evidence="1">
    <location>
        <begin position="1159"/>
        <end position="1170"/>
    </location>
</feature>
<feature type="compositionally biased region" description="Polar residues" evidence="1">
    <location>
        <begin position="1068"/>
        <end position="1096"/>
    </location>
</feature>
<feature type="domain" description="Microtubule-associated protein 1A/B/S-like MBL-like" evidence="3">
    <location>
        <begin position="229"/>
        <end position="502"/>
    </location>
</feature>
<dbReference type="Proteomes" id="UP001346869">
    <property type="component" value="Unassembled WGS sequence"/>
</dbReference>
<dbReference type="GO" id="GO:0031114">
    <property type="term" value="P:regulation of microtubule depolymerization"/>
    <property type="evidence" value="ECO:0007669"/>
    <property type="project" value="TreeGrafter"/>
</dbReference>
<feature type="compositionally biased region" description="Basic and acidic residues" evidence="1">
    <location>
        <begin position="1015"/>
        <end position="1027"/>
    </location>
</feature>
<dbReference type="GO" id="GO:0008017">
    <property type="term" value="F:microtubule binding"/>
    <property type="evidence" value="ECO:0007669"/>
    <property type="project" value="InterPro"/>
</dbReference>
<dbReference type="InterPro" id="IPR057480">
    <property type="entry name" value="MAP1A/B/S-like_MBL"/>
</dbReference>
<dbReference type="Pfam" id="PF23415">
    <property type="entry name" value="MAPB1_N"/>
    <property type="match status" value="1"/>
</dbReference>
<feature type="compositionally biased region" description="Polar residues" evidence="1">
    <location>
        <begin position="1179"/>
        <end position="1189"/>
    </location>
</feature>
<reference evidence="4 5" key="2">
    <citation type="journal article" date="2023" name="Mol. Biol. Evol.">
        <title>Genomics of Secondarily Temperate Adaptation in the Only Non-Antarctic Icefish.</title>
        <authorList>
            <person name="Rivera-Colon A.G."/>
            <person name="Rayamajhi N."/>
            <person name="Minhas B.F."/>
            <person name="Madrigal G."/>
            <person name="Bilyk K.T."/>
            <person name="Yoon V."/>
            <person name="Hune M."/>
            <person name="Gregory S."/>
            <person name="Cheng C.H.C."/>
            <person name="Catchen J.M."/>
        </authorList>
    </citation>
    <scope>NUCLEOTIDE SEQUENCE [LARGE SCALE GENOMIC DNA]</scope>
    <source>
        <strain evidence="4">JMC-PN-2008</strain>
    </source>
</reference>
<dbReference type="GO" id="GO:0003779">
    <property type="term" value="F:actin binding"/>
    <property type="evidence" value="ECO:0007669"/>
    <property type="project" value="TreeGrafter"/>
</dbReference>
<feature type="domain" description="Microtubule-associated protein 1B/S N-terminal" evidence="2">
    <location>
        <begin position="32"/>
        <end position="223"/>
    </location>
</feature>
<feature type="compositionally biased region" description="Basic and acidic residues" evidence="1">
    <location>
        <begin position="717"/>
        <end position="727"/>
    </location>
</feature>
<feature type="compositionally biased region" description="Basic and acidic residues" evidence="1">
    <location>
        <begin position="522"/>
        <end position="541"/>
    </location>
</feature>
<feature type="compositionally biased region" description="Basic and acidic residues" evidence="1">
    <location>
        <begin position="500"/>
        <end position="514"/>
    </location>
</feature>
<dbReference type="Pfam" id="PF25281">
    <property type="entry name" value="MBL_MAP1B"/>
    <property type="match status" value="1"/>
</dbReference>
<feature type="compositionally biased region" description="Polar residues" evidence="1">
    <location>
        <begin position="839"/>
        <end position="864"/>
    </location>
</feature>
<gene>
    <name evidence="4" type="ORF">PBY51_010891</name>
</gene>
<evidence type="ECO:0000259" key="3">
    <source>
        <dbReference type="Pfam" id="PF25281"/>
    </source>
</evidence>
<feature type="region of interest" description="Disordered" evidence="1">
    <location>
        <begin position="499"/>
        <end position="541"/>
    </location>
</feature>
<feature type="compositionally biased region" description="Polar residues" evidence="1">
    <location>
        <begin position="730"/>
        <end position="751"/>
    </location>
</feature>
<name>A0AAN8AJP1_ELEMC</name>
<dbReference type="GO" id="GO:0007409">
    <property type="term" value="P:axonogenesis"/>
    <property type="evidence" value="ECO:0007669"/>
    <property type="project" value="TreeGrafter"/>
</dbReference>
<dbReference type="GO" id="GO:0005875">
    <property type="term" value="C:microtubule associated complex"/>
    <property type="evidence" value="ECO:0007669"/>
    <property type="project" value="TreeGrafter"/>
</dbReference>
<dbReference type="PANTHER" id="PTHR13843">
    <property type="entry name" value="MICROTUBULE-ASSOCIATED PROTEIN"/>
    <property type="match status" value="1"/>
</dbReference>
<feature type="compositionally biased region" description="Polar residues" evidence="1">
    <location>
        <begin position="888"/>
        <end position="918"/>
    </location>
</feature>
<dbReference type="GO" id="GO:0000226">
    <property type="term" value="P:microtubule cytoskeleton organization"/>
    <property type="evidence" value="ECO:0007669"/>
    <property type="project" value="InterPro"/>
</dbReference>